<protein>
    <submittedName>
        <fullName evidence="2">Uncharacterized protein</fullName>
    </submittedName>
</protein>
<accession>A0ABY8UXK0</accession>
<name>A0ABY8UXK0_9BACI</name>
<sequence>MEPCSSHPSFATIGKRNILLIGGGFINTLLQGILSMFLLATGFCMGFIAFAYKTLIMSDIPISFTVSEALFAHVLFLIATALICISLSTLPSNAGRGMITGSLILTIPLNLLLLPTNLPGDKVGVALLQLAPVLHACFLSAAGIYLFIANWRKSIASQKERAIQ</sequence>
<evidence type="ECO:0000313" key="3">
    <source>
        <dbReference type="Proteomes" id="UP001236652"/>
    </source>
</evidence>
<feature type="transmembrane region" description="Helical" evidence="1">
    <location>
        <begin position="70"/>
        <end position="90"/>
    </location>
</feature>
<feature type="transmembrane region" description="Helical" evidence="1">
    <location>
        <begin position="25"/>
        <end position="50"/>
    </location>
</feature>
<keyword evidence="1" id="KW-0812">Transmembrane</keyword>
<gene>
    <name evidence="2" type="ORF">QNI29_01645</name>
</gene>
<feature type="transmembrane region" description="Helical" evidence="1">
    <location>
        <begin position="97"/>
        <end position="114"/>
    </location>
</feature>
<dbReference type="Proteomes" id="UP001236652">
    <property type="component" value="Chromosome"/>
</dbReference>
<dbReference type="EMBL" id="CP126446">
    <property type="protein sequence ID" value="WIF98400.1"/>
    <property type="molecule type" value="Genomic_DNA"/>
</dbReference>
<proteinExistence type="predicted"/>
<keyword evidence="1" id="KW-0472">Membrane</keyword>
<evidence type="ECO:0000313" key="2">
    <source>
        <dbReference type="EMBL" id="WIF98400.1"/>
    </source>
</evidence>
<reference evidence="2 3" key="1">
    <citation type="submission" date="2023-05" db="EMBL/GenBank/DDBJ databases">
        <title>Comparative genomics reveals the evidence of polycyclic aromatic hydrocarbons degradation in moderately halophilic genus Pontibacillus.</title>
        <authorList>
            <person name="Yang H."/>
            <person name="Qian Z."/>
        </authorList>
    </citation>
    <scope>NUCLEOTIDE SEQUENCE [LARGE SCALE GENOMIC DNA]</scope>
    <source>
        <strain evidence="3">HN14</strain>
    </source>
</reference>
<dbReference type="RefSeq" id="WP_231419741.1">
    <property type="nucleotide sequence ID" value="NZ_CP126446.1"/>
</dbReference>
<feature type="transmembrane region" description="Helical" evidence="1">
    <location>
        <begin position="126"/>
        <end position="148"/>
    </location>
</feature>
<keyword evidence="3" id="KW-1185">Reference proteome</keyword>
<keyword evidence="1" id="KW-1133">Transmembrane helix</keyword>
<organism evidence="2 3">
    <name type="scientific">Pontibacillus chungwhensis</name>
    <dbReference type="NCBI Taxonomy" id="265426"/>
    <lineage>
        <taxon>Bacteria</taxon>
        <taxon>Bacillati</taxon>
        <taxon>Bacillota</taxon>
        <taxon>Bacilli</taxon>
        <taxon>Bacillales</taxon>
        <taxon>Bacillaceae</taxon>
        <taxon>Pontibacillus</taxon>
    </lineage>
</organism>
<evidence type="ECO:0000256" key="1">
    <source>
        <dbReference type="SAM" id="Phobius"/>
    </source>
</evidence>